<dbReference type="EMBL" id="JAMSLR010000014">
    <property type="protein sequence ID" value="MCM8750387.1"/>
    <property type="molecule type" value="Genomic_DNA"/>
</dbReference>
<sequence>MSSQRVLIDGRLLAYRRGGIQRYVLGLARAFARLEPELDIRLVQNRPFVSPLPVVRVFTPVHHRWERRLLGAELALRRPALVHSPDFIPPRLPRSVRAVVTVHDLAFLDHPELLATEGERYYGQLRHALADADRIIAVSRWTAQRIQHHFPSLSPRVRVIHNGVDDAFFLQPSEDPWQTIARATSPDQCARLRDRRFVLAVGTVEPRKRYGLLLEAMGHLWDRYRDGAPMLVIAGQPGWRHAELTYRIEAAVAACQALWYTDADDRLLRALYSTATLLVVPSLDEGFGLPAAEAMACGLPVLAANRGALPEIVGEAGHLVESDCPDDWAEEIMRLLNDDKMRTILAERGRSRAQRFRWEETARQTLMLYRELLDR</sequence>
<dbReference type="CDD" id="cd03809">
    <property type="entry name" value="GT4_MtfB-like"/>
    <property type="match status" value="1"/>
</dbReference>
<dbReference type="InterPro" id="IPR028098">
    <property type="entry name" value="Glyco_trans_4-like_N"/>
</dbReference>
<feature type="domain" description="Glycosyl transferase family 1" evidence="2">
    <location>
        <begin position="193"/>
        <end position="351"/>
    </location>
</feature>
<dbReference type="SUPFAM" id="SSF53756">
    <property type="entry name" value="UDP-Glycosyltransferase/glycogen phosphorylase"/>
    <property type="match status" value="1"/>
</dbReference>
<dbReference type="Proteomes" id="UP001165306">
    <property type="component" value="Unassembled WGS sequence"/>
</dbReference>
<dbReference type="GO" id="GO:0009103">
    <property type="term" value="P:lipopolysaccharide biosynthetic process"/>
    <property type="evidence" value="ECO:0007669"/>
    <property type="project" value="TreeGrafter"/>
</dbReference>
<organism evidence="4 5">
    <name type="scientific">Thermalbibacter longus</name>
    <dbReference type="NCBI Taxonomy" id="2951981"/>
    <lineage>
        <taxon>Bacteria</taxon>
        <taxon>Pseudomonadati</taxon>
        <taxon>Thermomicrobiota</taxon>
        <taxon>Thermomicrobia</taxon>
        <taxon>Thermomicrobiales</taxon>
        <taxon>Thermomicrobiaceae</taxon>
        <taxon>Thermalbibacter</taxon>
    </lineage>
</organism>
<comment type="caution">
    <text evidence="4">The sequence shown here is derived from an EMBL/GenBank/DDBJ whole genome shotgun (WGS) entry which is preliminary data.</text>
</comment>
<dbReference type="PANTHER" id="PTHR46401">
    <property type="entry name" value="GLYCOSYLTRANSFERASE WBBK-RELATED"/>
    <property type="match status" value="1"/>
</dbReference>
<gene>
    <name evidence="4" type="ORF">NET02_14645</name>
</gene>
<evidence type="ECO:0000259" key="2">
    <source>
        <dbReference type="Pfam" id="PF00534"/>
    </source>
</evidence>
<dbReference type="RefSeq" id="WP_284058176.1">
    <property type="nucleotide sequence ID" value="NZ_JAMSLR010000014.1"/>
</dbReference>
<dbReference type="GO" id="GO:0016757">
    <property type="term" value="F:glycosyltransferase activity"/>
    <property type="evidence" value="ECO:0007669"/>
    <property type="project" value="InterPro"/>
</dbReference>
<evidence type="ECO:0000313" key="4">
    <source>
        <dbReference type="EMBL" id="MCM8750387.1"/>
    </source>
</evidence>
<dbReference type="Pfam" id="PF13439">
    <property type="entry name" value="Glyco_transf_4"/>
    <property type="match status" value="1"/>
</dbReference>
<proteinExistence type="predicted"/>
<evidence type="ECO:0000256" key="1">
    <source>
        <dbReference type="ARBA" id="ARBA00022679"/>
    </source>
</evidence>
<dbReference type="AlphaFoldDB" id="A0AA41WCK5"/>
<evidence type="ECO:0000259" key="3">
    <source>
        <dbReference type="Pfam" id="PF13439"/>
    </source>
</evidence>
<keyword evidence="1" id="KW-0808">Transferase</keyword>
<name>A0AA41WCK5_9BACT</name>
<dbReference type="PANTHER" id="PTHR46401:SF2">
    <property type="entry name" value="GLYCOSYLTRANSFERASE WBBK-RELATED"/>
    <property type="match status" value="1"/>
</dbReference>
<feature type="domain" description="Glycosyltransferase subfamily 4-like N-terminal" evidence="3">
    <location>
        <begin position="18"/>
        <end position="167"/>
    </location>
</feature>
<dbReference type="Gene3D" id="3.40.50.2000">
    <property type="entry name" value="Glycogen Phosphorylase B"/>
    <property type="match status" value="2"/>
</dbReference>
<accession>A0AA41WCK5</accession>
<keyword evidence="5" id="KW-1185">Reference proteome</keyword>
<dbReference type="InterPro" id="IPR001296">
    <property type="entry name" value="Glyco_trans_1"/>
</dbReference>
<evidence type="ECO:0000313" key="5">
    <source>
        <dbReference type="Proteomes" id="UP001165306"/>
    </source>
</evidence>
<protein>
    <submittedName>
        <fullName evidence="4">Glycosyltransferase family 4 protein</fullName>
    </submittedName>
</protein>
<reference evidence="4" key="1">
    <citation type="submission" date="2022-06" db="EMBL/GenBank/DDBJ databases">
        <title>CFH 74404 Thermomicrobiaceae sp.</title>
        <authorList>
            <person name="Ming H."/>
            <person name="Li W.-J."/>
            <person name="Zhao Z."/>
        </authorList>
    </citation>
    <scope>NUCLEOTIDE SEQUENCE</scope>
    <source>
        <strain evidence="4">CFH 74404</strain>
    </source>
</reference>
<dbReference type="Pfam" id="PF00534">
    <property type="entry name" value="Glycos_transf_1"/>
    <property type="match status" value="1"/>
</dbReference>